<organism evidence="18 19">
    <name type="scientific">Canariomyces notabilis</name>
    <dbReference type="NCBI Taxonomy" id="2074819"/>
    <lineage>
        <taxon>Eukaryota</taxon>
        <taxon>Fungi</taxon>
        <taxon>Dikarya</taxon>
        <taxon>Ascomycota</taxon>
        <taxon>Pezizomycotina</taxon>
        <taxon>Sordariomycetes</taxon>
        <taxon>Sordariomycetidae</taxon>
        <taxon>Sordariales</taxon>
        <taxon>Chaetomiaceae</taxon>
        <taxon>Canariomyces</taxon>
    </lineage>
</organism>
<comment type="similarity">
    <text evidence="4 16">Belongs to the LTN1 family.</text>
</comment>
<comment type="caution">
    <text evidence="18">The sequence shown here is derived from an EMBL/GenBank/DDBJ whole genome shotgun (WGS) entry which is preliminary data.</text>
</comment>
<evidence type="ECO:0000256" key="15">
    <source>
        <dbReference type="PROSITE-ProRule" id="PRU00175"/>
    </source>
</evidence>
<evidence type="ECO:0000313" key="18">
    <source>
        <dbReference type="EMBL" id="KAK4111016.1"/>
    </source>
</evidence>
<dbReference type="Pfam" id="PF22958">
    <property type="entry name" value="Ltn1_1st"/>
    <property type="match status" value="1"/>
</dbReference>
<comment type="pathway">
    <text evidence="3 16">Protein modification; protein ubiquitination.</text>
</comment>
<evidence type="ECO:0000256" key="3">
    <source>
        <dbReference type="ARBA" id="ARBA00004906"/>
    </source>
</evidence>
<evidence type="ECO:0000256" key="6">
    <source>
        <dbReference type="ARBA" id="ARBA00017157"/>
    </source>
</evidence>
<evidence type="ECO:0000256" key="7">
    <source>
        <dbReference type="ARBA" id="ARBA00022490"/>
    </source>
</evidence>
<comment type="subunit">
    <text evidence="16">Component of the ribosome quality control complex (RQC).</text>
</comment>
<name>A0AAN6QRJ6_9PEZI</name>
<keyword evidence="7" id="KW-0963">Cytoplasm</keyword>
<dbReference type="GO" id="GO:1990116">
    <property type="term" value="P:ribosome-associated ubiquitin-dependent protein catabolic process"/>
    <property type="evidence" value="ECO:0007669"/>
    <property type="project" value="UniProtKB-UniRule"/>
</dbReference>
<dbReference type="InterPro" id="IPR057030">
    <property type="entry name" value="TPR_Rkr-1"/>
</dbReference>
<dbReference type="EC" id="2.3.2.27" evidence="5 16"/>
<dbReference type="GO" id="GO:1990112">
    <property type="term" value="C:RQC complex"/>
    <property type="evidence" value="ECO:0007669"/>
    <property type="project" value="UniProtKB-UniRule"/>
</dbReference>
<dbReference type="EMBL" id="MU853348">
    <property type="protein sequence ID" value="KAK4111016.1"/>
    <property type="molecule type" value="Genomic_DNA"/>
</dbReference>
<keyword evidence="19" id="KW-1185">Reference proteome</keyword>
<feature type="domain" description="RING-type" evidence="17">
    <location>
        <begin position="1536"/>
        <end position="1582"/>
    </location>
</feature>
<reference evidence="18" key="1">
    <citation type="journal article" date="2023" name="Mol. Phylogenet. Evol.">
        <title>Genome-scale phylogeny and comparative genomics of the fungal order Sordariales.</title>
        <authorList>
            <person name="Hensen N."/>
            <person name="Bonometti L."/>
            <person name="Westerberg I."/>
            <person name="Brannstrom I.O."/>
            <person name="Guillou S."/>
            <person name="Cros-Aarteil S."/>
            <person name="Calhoun S."/>
            <person name="Haridas S."/>
            <person name="Kuo A."/>
            <person name="Mondo S."/>
            <person name="Pangilinan J."/>
            <person name="Riley R."/>
            <person name="LaButti K."/>
            <person name="Andreopoulos B."/>
            <person name="Lipzen A."/>
            <person name="Chen C."/>
            <person name="Yan M."/>
            <person name="Daum C."/>
            <person name="Ng V."/>
            <person name="Clum A."/>
            <person name="Steindorff A."/>
            <person name="Ohm R.A."/>
            <person name="Martin F."/>
            <person name="Silar P."/>
            <person name="Natvig D.O."/>
            <person name="Lalanne C."/>
            <person name="Gautier V."/>
            <person name="Ament-Velasquez S.L."/>
            <person name="Kruys A."/>
            <person name="Hutchinson M.I."/>
            <person name="Powell A.J."/>
            <person name="Barry K."/>
            <person name="Miller A.N."/>
            <person name="Grigoriev I.V."/>
            <person name="Debuchy R."/>
            <person name="Gladieux P."/>
            <person name="Hiltunen Thoren M."/>
            <person name="Johannesson H."/>
        </authorList>
    </citation>
    <scope>NUCLEOTIDE SEQUENCE</scope>
    <source>
        <strain evidence="18">CBS 508.74</strain>
    </source>
</reference>
<evidence type="ECO:0000256" key="2">
    <source>
        <dbReference type="ARBA" id="ARBA00004514"/>
    </source>
</evidence>
<keyword evidence="9 16" id="KW-0479">Metal-binding</keyword>
<dbReference type="CDD" id="cd16491">
    <property type="entry name" value="RING-CH-C4HC3_LTN1"/>
    <property type="match status" value="1"/>
</dbReference>
<evidence type="ECO:0000256" key="12">
    <source>
        <dbReference type="ARBA" id="ARBA00022786"/>
    </source>
</evidence>
<evidence type="ECO:0000313" key="19">
    <source>
        <dbReference type="Proteomes" id="UP001302812"/>
    </source>
</evidence>
<comment type="function">
    <text evidence="14">E3 ubiquitin-protein ligase component of the ribosome quality control complex (RQC), a ribosome-associated complex that mediates ubiquitination and extraction of incompletely synthesized nascent chains for proteasomal degradation. Mediates ubiquitination of proteins derived from mRNAs lacking stop codons (non-stop proteins) and other translation arrest products induced by poly-lysine sequences and tandem rare codons. Ubiquitination leads to CDC48 recruitment for extraction and degradation of the incomplete translation product. May indirectly play a role in chromatin function and transcription.</text>
</comment>
<dbReference type="Gene3D" id="1.25.10.10">
    <property type="entry name" value="Leucine-rich Repeat Variant"/>
    <property type="match status" value="1"/>
</dbReference>
<evidence type="ECO:0000256" key="1">
    <source>
        <dbReference type="ARBA" id="ARBA00000900"/>
    </source>
</evidence>
<dbReference type="InterPro" id="IPR013083">
    <property type="entry name" value="Znf_RING/FYVE/PHD"/>
</dbReference>
<dbReference type="InterPro" id="IPR039804">
    <property type="entry name" value="RING-CH-C4HC3_LTN1"/>
</dbReference>
<dbReference type="SMART" id="SM00184">
    <property type="entry name" value="RING"/>
    <property type="match status" value="1"/>
</dbReference>
<dbReference type="SMART" id="SM00744">
    <property type="entry name" value="RINGv"/>
    <property type="match status" value="1"/>
</dbReference>
<dbReference type="RefSeq" id="XP_064668586.1">
    <property type="nucleotide sequence ID" value="XM_064808825.1"/>
</dbReference>
<dbReference type="GO" id="GO:0043023">
    <property type="term" value="F:ribosomal large subunit binding"/>
    <property type="evidence" value="ECO:0007669"/>
    <property type="project" value="TreeGrafter"/>
</dbReference>
<dbReference type="SUPFAM" id="SSF48371">
    <property type="entry name" value="ARM repeat"/>
    <property type="match status" value="1"/>
</dbReference>
<keyword evidence="13 16" id="KW-0862">Zinc</keyword>
<dbReference type="InterPro" id="IPR054476">
    <property type="entry name" value="Ltn1_N"/>
</dbReference>
<dbReference type="SMART" id="SM01197">
    <property type="entry name" value="FANCL_C"/>
    <property type="match status" value="1"/>
</dbReference>
<comment type="function">
    <text evidence="16">E3 ubiquitin-protein ligase. Component of the ribosome quality control complex (RQC), a ribosome-associated complex that mediates ubiquitination and extraction of incompletely synthesized nascent chains for proteasomal degradation.</text>
</comment>
<evidence type="ECO:0000256" key="10">
    <source>
        <dbReference type="ARBA" id="ARBA00022737"/>
    </source>
</evidence>
<dbReference type="InterPro" id="IPR001841">
    <property type="entry name" value="Znf_RING"/>
</dbReference>
<dbReference type="Gene3D" id="3.30.40.10">
    <property type="entry name" value="Zinc/RING finger domain, C3HC4 (zinc finger)"/>
    <property type="match status" value="1"/>
</dbReference>
<comment type="catalytic activity">
    <reaction evidence="1 16">
        <text>S-ubiquitinyl-[E2 ubiquitin-conjugating enzyme]-L-cysteine + [acceptor protein]-L-lysine = [E2 ubiquitin-conjugating enzyme]-L-cysteine + N(6)-ubiquitinyl-[acceptor protein]-L-lysine.</text>
        <dbReference type="EC" id="2.3.2.27"/>
    </reaction>
</comment>
<keyword evidence="8 16" id="KW-0808">Transferase</keyword>
<dbReference type="InterPro" id="IPR054477">
    <property type="entry name" value="LTN1_E3_ligase_6th"/>
</dbReference>
<accession>A0AAN6QRJ6</accession>
<evidence type="ECO:0000256" key="11">
    <source>
        <dbReference type="ARBA" id="ARBA00022771"/>
    </source>
</evidence>
<reference evidence="18" key="2">
    <citation type="submission" date="2023-05" db="EMBL/GenBank/DDBJ databases">
        <authorList>
            <consortium name="Lawrence Berkeley National Laboratory"/>
            <person name="Steindorff A."/>
            <person name="Hensen N."/>
            <person name="Bonometti L."/>
            <person name="Westerberg I."/>
            <person name="Brannstrom I.O."/>
            <person name="Guillou S."/>
            <person name="Cros-Aarteil S."/>
            <person name="Calhoun S."/>
            <person name="Haridas S."/>
            <person name="Kuo A."/>
            <person name="Mondo S."/>
            <person name="Pangilinan J."/>
            <person name="Riley R."/>
            <person name="Labutti K."/>
            <person name="Andreopoulos B."/>
            <person name="Lipzen A."/>
            <person name="Chen C."/>
            <person name="Yanf M."/>
            <person name="Daum C."/>
            <person name="Ng V."/>
            <person name="Clum A."/>
            <person name="Ohm R."/>
            <person name="Martin F."/>
            <person name="Silar P."/>
            <person name="Natvig D."/>
            <person name="Lalanne C."/>
            <person name="Gautier V."/>
            <person name="Ament-Velasquez S.L."/>
            <person name="Kruys A."/>
            <person name="Hutchinson M.I."/>
            <person name="Powell A.J."/>
            <person name="Barry K."/>
            <person name="Miller A.N."/>
            <person name="Grigoriev I.V."/>
            <person name="Debuchy R."/>
            <person name="Gladieux P."/>
            <person name="Thoren M.H."/>
            <person name="Johannesson H."/>
        </authorList>
    </citation>
    <scope>NUCLEOTIDE SEQUENCE</scope>
    <source>
        <strain evidence="18">CBS 508.74</strain>
    </source>
</reference>
<evidence type="ECO:0000256" key="8">
    <source>
        <dbReference type="ARBA" id="ARBA00022679"/>
    </source>
</evidence>
<gene>
    <name evidence="18" type="ORF">N656DRAFT_191079</name>
</gene>
<dbReference type="InterPro" id="IPR016024">
    <property type="entry name" value="ARM-type_fold"/>
</dbReference>
<evidence type="ECO:0000259" key="17">
    <source>
        <dbReference type="PROSITE" id="PS50089"/>
    </source>
</evidence>
<dbReference type="Proteomes" id="UP001302812">
    <property type="component" value="Unassembled WGS sequence"/>
</dbReference>
<protein>
    <recommendedName>
        <fullName evidence="6 16">E3 ubiquitin-protein ligase listerin</fullName>
        <ecNumber evidence="5 16">2.3.2.27</ecNumber>
    </recommendedName>
    <alternativeName>
        <fullName evidence="16">RING-type E3 ubiquitin transferase listerin</fullName>
    </alternativeName>
</protein>
<evidence type="ECO:0000256" key="16">
    <source>
        <dbReference type="RuleBase" id="RU367090"/>
    </source>
</evidence>
<dbReference type="GO" id="GO:0005829">
    <property type="term" value="C:cytosol"/>
    <property type="evidence" value="ECO:0007669"/>
    <property type="project" value="UniProtKB-SubCell"/>
</dbReference>
<keyword evidence="11 15" id="KW-0863">Zinc-finger</keyword>
<dbReference type="Pfam" id="PF23009">
    <property type="entry name" value="UBC_like"/>
    <property type="match status" value="1"/>
</dbReference>
<comment type="subcellular location">
    <subcellularLocation>
        <location evidence="2">Cytoplasm</location>
        <location evidence="2">Cytosol</location>
    </subcellularLocation>
</comment>
<dbReference type="InterPro" id="IPR011016">
    <property type="entry name" value="Znf_RING-CH"/>
</dbReference>
<evidence type="ECO:0000256" key="13">
    <source>
        <dbReference type="ARBA" id="ARBA00022833"/>
    </source>
</evidence>
<dbReference type="PANTHER" id="PTHR12389:SF0">
    <property type="entry name" value="E3 UBIQUITIN-PROTEIN LIGASE LISTERIN"/>
    <property type="match status" value="1"/>
</dbReference>
<dbReference type="GeneID" id="89932948"/>
<dbReference type="PROSITE" id="PS50089">
    <property type="entry name" value="ZF_RING_2"/>
    <property type="match status" value="1"/>
</dbReference>
<dbReference type="GO" id="GO:0008270">
    <property type="term" value="F:zinc ion binding"/>
    <property type="evidence" value="ECO:0007669"/>
    <property type="project" value="UniProtKB-KW"/>
</dbReference>
<dbReference type="Pfam" id="PF23280">
    <property type="entry name" value="TPR_26"/>
    <property type="match status" value="1"/>
</dbReference>
<dbReference type="GO" id="GO:0072344">
    <property type="term" value="P:rescue of stalled ribosome"/>
    <property type="evidence" value="ECO:0007669"/>
    <property type="project" value="UniProtKB-UniRule"/>
</dbReference>
<dbReference type="PANTHER" id="PTHR12389">
    <property type="entry name" value="ZINC FINGER PROTEIN 294"/>
    <property type="match status" value="1"/>
</dbReference>
<dbReference type="InterPro" id="IPR039795">
    <property type="entry name" value="LTN1/Rkr1"/>
</dbReference>
<dbReference type="SUPFAM" id="SSF57850">
    <property type="entry name" value="RING/U-box"/>
    <property type="match status" value="1"/>
</dbReference>
<evidence type="ECO:0000256" key="5">
    <source>
        <dbReference type="ARBA" id="ARBA00012483"/>
    </source>
</evidence>
<evidence type="ECO:0000256" key="4">
    <source>
        <dbReference type="ARBA" id="ARBA00007997"/>
    </source>
</evidence>
<proteinExistence type="inferred from homology"/>
<sequence length="1600" mass="177272">MFSGGPRAMQSGGFGGFKASSTTLSYLALPPDFSAIPQEVVVPFKNLLKKDSTTKEKALQDILTYVQSRPPDAHPLEEPVIDAYLELYPRLSIDDSARARELSHQVLFRLLSHAKKRIAKRLPDFVGPWLAGTFDRDKRVSKAASDALSSFLPTKEKEEAFWKAVQNRALGFASEAVRETPDTLSDERSTTKQDSEAKYYRVVGASLSLVLNLVRRGDISSLQDGLASYLEVPAIWTMPNAEDPFVRRVFYQFLSTLLDTQPNLLEPRLQQIGRALIADGLKKSQLQSATDLLRALARLTRHFPQVWGTQKHLLQRLESFVARGSQGGAEEFWRALDQLLQICPDRTPQVDVLSSFLAAMRKGIANRLESQASRAQGFQSYARVFDLFLQHFSPTTDFLEENLSSLTRQYLHPVSDSSLPSPQRPDFLATAWKAVARHTGAEAHKAVAEEWQKLTSSFLSRISNSLPEVSDGYRQSQTGVASEGERWFALAAQILSEEDDEGALLRSVLTTSSVEIMHGALNVLSRRNFKPFGAASVLQSAFKHCPRLCAEHELLDLLFPVDRTEVFDLIISSPSLPYLVSNLNADSAAKGNRFEEIWTALLQAALRITDRAAAISAVRMLIGIPSIDQIAQRSASLQSFLVSAWEESTKANGPPSLRDLLADTLSFNTLTKESMTRITAEVVSALDAPQTCSLALAALELLLQKRPDLLPTDHNLHVDLLSHLLSLMELSDSTLSERAKGLRRSLDQQSTGQNPLPRIIEKELDDAGPSSLDIDTLFQQALAALESDSVSVEDLFPSSTVWMNELSCFLAQPPSPSLSITSSMGGAYYLVRDISKAKDRGQRRDGKGRSIPARMALFTAKLLSAGVPLSSLPPEFQLELVYLLCVTEAVAGDQLAAARHGGLWRNGDEPENELQQFSELAIGAINAIIVGAEGWKDWDMSGDSLVERLINFMVQGSRGSSPGAFYTAKSLASLFQALVKTHGPLTKLEDWLSRLGIMRVTPEIAFLIAAFLAGFGDTLASSKTVATLCTRLVSDVPGFSPTAPRALESIVLLNLCMDVYESDQIPVEPRKQVLALQQLARWTDTPGDMGSSIAAETCKAITRLLPGVKHAYGPFWDQTIEYCIWLWKKAAEGEDNDLLPGIHASLKLMQALHAAHDANDDLDDALAKHAKAESTALIGLVSMSREAADSLPNQLVDALLSRAVSKIQHVDLPDLGQLYGSVASESRDIQRAAFSLLHRALPAIQEDINLAVVMDKTAANLPNELLSLLLDAPNPDDYSDEDLTRFPAEIRAYLLSWHLVFDAFSKASFRARSDYTENLRSGNQLEPLLRFLVDVLGHAFARALDLNREGFTTEHIRSYRIDLADSEPAERDMNWLLIHLFYLILKYIPGLFKMWYLSCTSKQTTNTVLSWMQKFFSPLIISDALDEVIDWSSKQEGGDGDTEKLVVKVNKTLREITAGYPVDDDTATISLIVPESYPLDPVEVYSVRRVAVREDRWQSWLKATKAVIMFGNCSLVDGLMAFRRNISLALKGQEECAICYSIIAQDKTLPDKKCGTCNHDFHRVCLYKWFQNSGRNTCPLCRNAIDYLGSDTKRRRPEHE</sequence>
<dbReference type="FunFam" id="3.30.40.10:FF:000038">
    <property type="entry name" value="E3 ubiquitin-protein ligase listerin"/>
    <property type="match status" value="1"/>
</dbReference>
<dbReference type="GO" id="GO:0061630">
    <property type="term" value="F:ubiquitin protein ligase activity"/>
    <property type="evidence" value="ECO:0007669"/>
    <property type="project" value="UniProtKB-UniRule"/>
</dbReference>
<keyword evidence="12 16" id="KW-0833">Ubl conjugation pathway</keyword>
<dbReference type="Pfam" id="PF13639">
    <property type="entry name" value="zf-RING_2"/>
    <property type="match status" value="1"/>
</dbReference>
<evidence type="ECO:0000256" key="9">
    <source>
        <dbReference type="ARBA" id="ARBA00022723"/>
    </source>
</evidence>
<evidence type="ECO:0000256" key="14">
    <source>
        <dbReference type="ARBA" id="ARBA00055150"/>
    </source>
</evidence>
<dbReference type="InterPro" id="IPR054478">
    <property type="entry name" value="LTN1_UBC"/>
</dbReference>
<dbReference type="Pfam" id="PF22999">
    <property type="entry name" value="LTN1_E3_ligase_6th"/>
    <property type="match status" value="1"/>
</dbReference>
<keyword evidence="10" id="KW-0677">Repeat</keyword>
<dbReference type="InterPro" id="IPR011989">
    <property type="entry name" value="ARM-like"/>
</dbReference>